<protein>
    <submittedName>
        <fullName evidence="1">Os08g0431700 protein</fullName>
    </submittedName>
</protein>
<sequence length="104" mass="11997">MIFMLIIIPIYDVLPSGWMMILPMILPQVMQLLPQAYCLCLLNHETSTTIRDSNCKRPSRKSLVGIICSIQIYLRLLEQIICSCTITLSLLSENHKNFCCWVLH</sequence>
<dbReference type="Gramene" id="Os08t0431700-01">
    <property type="protein sequence ID" value="Os08t0431700-01"/>
    <property type="gene ID" value="Os08g0431700"/>
</dbReference>
<name>A0A0P0XGI3_ORYSJ</name>
<reference evidence="2" key="2">
    <citation type="journal article" date="2008" name="Nucleic Acids Res.">
        <title>The rice annotation project database (RAP-DB): 2008 update.</title>
        <authorList>
            <consortium name="The rice annotation project (RAP)"/>
        </authorList>
    </citation>
    <scope>GENOME REANNOTATION</scope>
    <source>
        <strain evidence="2">cv. Nipponbare</strain>
    </source>
</reference>
<reference evidence="1 2" key="1">
    <citation type="journal article" date="2005" name="Nature">
        <title>The map-based sequence of the rice genome.</title>
        <authorList>
            <consortium name="International rice genome sequencing project (IRGSP)"/>
            <person name="Matsumoto T."/>
            <person name="Wu J."/>
            <person name="Kanamori H."/>
            <person name="Katayose Y."/>
            <person name="Fujisawa M."/>
            <person name="Namiki N."/>
            <person name="Mizuno H."/>
            <person name="Yamamoto K."/>
            <person name="Antonio B.A."/>
            <person name="Baba T."/>
            <person name="Sakata K."/>
            <person name="Nagamura Y."/>
            <person name="Aoki H."/>
            <person name="Arikawa K."/>
            <person name="Arita K."/>
            <person name="Bito T."/>
            <person name="Chiden Y."/>
            <person name="Fujitsuka N."/>
            <person name="Fukunaka R."/>
            <person name="Hamada M."/>
            <person name="Harada C."/>
            <person name="Hayashi A."/>
            <person name="Hijishita S."/>
            <person name="Honda M."/>
            <person name="Hosokawa S."/>
            <person name="Ichikawa Y."/>
            <person name="Idonuma A."/>
            <person name="Iijima M."/>
            <person name="Ikeda M."/>
            <person name="Ikeno M."/>
            <person name="Ito K."/>
            <person name="Ito S."/>
            <person name="Ito T."/>
            <person name="Ito Y."/>
            <person name="Ito Y."/>
            <person name="Iwabuchi A."/>
            <person name="Kamiya K."/>
            <person name="Karasawa W."/>
            <person name="Kurita K."/>
            <person name="Katagiri S."/>
            <person name="Kikuta A."/>
            <person name="Kobayashi H."/>
            <person name="Kobayashi N."/>
            <person name="Machita K."/>
            <person name="Maehara T."/>
            <person name="Masukawa M."/>
            <person name="Mizubayashi T."/>
            <person name="Mukai Y."/>
            <person name="Nagasaki H."/>
            <person name="Nagata Y."/>
            <person name="Naito S."/>
            <person name="Nakashima M."/>
            <person name="Nakama Y."/>
            <person name="Nakamichi Y."/>
            <person name="Nakamura M."/>
            <person name="Meguro A."/>
            <person name="Negishi M."/>
            <person name="Ohta I."/>
            <person name="Ohta T."/>
            <person name="Okamoto M."/>
            <person name="Ono N."/>
            <person name="Saji S."/>
            <person name="Sakaguchi M."/>
            <person name="Sakai K."/>
            <person name="Shibata M."/>
            <person name="Shimokawa T."/>
            <person name="Song J."/>
            <person name="Takazaki Y."/>
            <person name="Terasawa K."/>
            <person name="Tsugane M."/>
            <person name="Tsuji K."/>
            <person name="Ueda S."/>
            <person name="Waki K."/>
            <person name="Yamagata H."/>
            <person name="Yamamoto M."/>
            <person name="Yamamoto S."/>
            <person name="Yamane H."/>
            <person name="Yoshiki S."/>
            <person name="Yoshihara R."/>
            <person name="Yukawa K."/>
            <person name="Zhong H."/>
            <person name="Yano M."/>
            <person name="Yuan Q."/>
            <person name="Ouyang S."/>
            <person name="Liu J."/>
            <person name="Jones K.M."/>
            <person name="Gansberger K."/>
            <person name="Moffat K."/>
            <person name="Hill J."/>
            <person name="Bera J."/>
            <person name="Fadrosh D."/>
            <person name="Jin S."/>
            <person name="Johri S."/>
            <person name="Kim M."/>
            <person name="Overton L."/>
            <person name="Reardon M."/>
            <person name="Tsitrin T."/>
            <person name="Vuong H."/>
            <person name="Weaver B."/>
            <person name="Ciecko A."/>
            <person name="Tallon L."/>
            <person name="Jackson J."/>
            <person name="Pai G."/>
            <person name="Aken S.V."/>
            <person name="Utterback T."/>
            <person name="Reidmuller S."/>
            <person name="Feldblyum T."/>
            <person name="Hsiao J."/>
            <person name="Zismann V."/>
            <person name="Iobst S."/>
            <person name="de Vazeille A.R."/>
            <person name="Buell C.R."/>
            <person name="Ying K."/>
            <person name="Li Y."/>
            <person name="Lu T."/>
            <person name="Huang Y."/>
            <person name="Zhao Q."/>
            <person name="Feng Q."/>
            <person name="Zhang L."/>
            <person name="Zhu J."/>
            <person name="Weng Q."/>
            <person name="Mu J."/>
            <person name="Lu Y."/>
            <person name="Fan D."/>
            <person name="Liu Y."/>
            <person name="Guan J."/>
            <person name="Zhang Y."/>
            <person name="Yu S."/>
            <person name="Liu X."/>
            <person name="Zhang Y."/>
            <person name="Hong G."/>
            <person name="Han B."/>
            <person name="Choisne N."/>
            <person name="Demange N."/>
            <person name="Orjeda G."/>
            <person name="Samain S."/>
            <person name="Cattolico L."/>
            <person name="Pelletier E."/>
            <person name="Couloux A."/>
            <person name="Segurens B."/>
            <person name="Wincker P."/>
            <person name="D'Hont A."/>
            <person name="Scarpelli C."/>
            <person name="Weissenbach J."/>
            <person name="Salanoubat M."/>
            <person name="Quetier F."/>
            <person name="Yu Y."/>
            <person name="Kim H.R."/>
            <person name="Rambo T."/>
            <person name="Currie J."/>
            <person name="Collura K."/>
            <person name="Luo M."/>
            <person name="Yang T."/>
            <person name="Ammiraju J.S.S."/>
            <person name="Engler F."/>
            <person name="Soderlund C."/>
            <person name="Wing R.A."/>
            <person name="Palmer L.E."/>
            <person name="de la Bastide M."/>
            <person name="Spiegel L."/>
            <person name="Nascimento L."/>
            <person name="Zutavern T."/>
            <person name="O'Shaughnessy A."/>
            <person name="Dike S."/>
            <person name="Dedhia N."/>
            <person name="Preston R."/>
            <person name="Balija V."/>
            <person name="McCombie W.R."/>
            <person name="Chow T."/>
            <person name="Chen H."/>
            <person name="Chung M."/>
            <person name="Chen C."/>
            <person name="Shaw J."/>
            <person name="Wu H."/>
            <person name="Hsiao K."/>
            <person name="Chao Y."/>
            <person name="Chu M."/>
            <person name="Cheng C."/>
            <person name="Hour A."/>
            <person name="Lee P."/>
            <person name="Lin S."/>
            <person name="Lin Y."/>
            <person name="Liou J."/>
            <person name="Liu S."/>
            <person name="Hsing Y."/>
            <person name="Raghuvanshi S."/>
            <person name="Mohanty A."/>
            <person name="Bharti A.K."/>
            <person name="Gaur A."/>
            <person name="Gupta V."/>
            <person name="Kumar D."/>
            <person name="Ravi V."/>
            <person name="Vij S."/>
            <person name="Kapur A."/>
            <person name="Khurana P."/>
            <person name="Khurana P."/>
            <person name="Khurana J.P."/>
            <person name="Tyagi A.K."/>
            <person name="Gaikwad K."/>
            <person name="Singh A."/>
            <person name="Dalal V."/>
            <person name="Srivastava S."/>
            <person name="Dixit A."/>
            <person name="Pal A.K."/>
            <person name="Ghazi I.A."/>
            <person name="Yadav M."/>
            <person name="Pandit A."/>
            <person name="Bhargava A."/>
            <person name="Sureshbabu K."/>
            <person name="Batra K."/>
            <person name="Sharma T.R."/>
            <person name="Mohapatra T."/>
            <person name="Singh N.K."/>
            <person name="Messing J."/>
            <person name="Nelson A.B."/>
            <person name="Fuks G."/>
            <person name="Kavchok S."/>
            <person name="Keizer G."/>
            <person name="Linton E."/>
            <person name="Llaca V."/>
            <person name="Song R."/>
            <person name="Tanyolac B."/>
            <person name="Young S."/>
            <person name="Ho-Il K."/>
            <person name="Hahn J.H."/>
            <person name="Sangsakoo G."/>
            <person name="Vanavichit A."/>
            <person name="de Mattos Luiz.A.T."/>
            <person name="Zimmer P.D."/>
            <person name="Malone G."/>
            <person name="Dellagostin O."/>
            <person name="de Oliveira A.C."/>
            <person name="Bevan M."/>
            <person name="Bancroft I."/>
            <person name="Minx P."/>
            <person name="Cordum H."/>
            <person name="Wilson R."/>
            <person name="Cheng Z."/>
            <person name="Jin W."/>
            <person name="Jiang J."/>
            <person name="Leong S.A."/>
            <person name="Iwama H."/>
            <person name="Gojobori T."/>
            <person name="Itoh T."/>
            <person name="Niimura Y."/>
            <person name="Fujii Y."/>
            <person name="Habara T."/>
            <person name="Sakai H."/>
            <person name="Sato Y."/>
            <person name="Wilson G."/>
            <person name="Kumar K."/>
            <person name="McCouch S."/>
            <person name="Juretic N."/>
            <person name="Hoen D."/>
            <person name="Wright S."/>
            <person name="Bruskiewich R."/>
            <person name="Bureau T."/>
            <person name="Miyao A."/>
            <person name="Hirochika H."/>
            <person name="Nishikawa T."/>
            <person name="Kadowaki K."/>
            <person name="Sugiura M."/>
            <person name="Burr B."/>
            <person name="Sasaki T."/>
        </authorList>
    </citation>
    <scope>NUCLEOTIDE SEQUENCE [LARGE SCALE GENOMIC DNA]</scope>
    <source>
        <strain evidence="2">cv. Nipponbare</strain>
    </source>
</reference>
<organism evidence="1 2">
    <name type="scientific">Oryza sativa subsp. japonica</name>
    <name type="common">Rice</name>
    <dbReference type="NCBI Taxonomy" id="39947"/>
    <lineage>
        <taxon>Eukaryota</taxon>
        <taxon>Viridiplantae</taxon>
        <taxon>Streptophyta</taxon>
        <taxon>Embryophyta</taxon>
        <taxon>Tracheophyta</taxon>
        <taxon>Spermatophyta</taxon>
        <taxon>Magnoliopsida</taxon>
        <taxon>Liliopsida</taxon>
        <taxon>Poales</taxon>
        <taxon>Poaceae</taxon>
        <taxon>BOP clade</taxon>
        <taxon>Oryzoideae</taxon>
        <taxon>Oryzeae</taxon>
        <taxon>Oryzinae</taxon>
        <taxon>Oryza</taxon>
        <taxon>Oryza sativa</taxon>
    </lineage>
</organism>
<dbReference type="Proteomes" id="UP000000763">
    <property type="component" value="Chromosome 8"/>
</dbReference>
<dbReference type="KEGG" id="dosa:Os08g0431700"/>
<gene>
    <name evidence="1" type="ordered locus">Os08g0431700</name>
</gene>
<accession>A0A0P0XGI3</accession>
<dbReference type="AlphaFoldDB" id="A0A0P0XGI3"/>
<proteinExistence type="predicted"/>
<evidence type="ECO:0000313" key="1">
    <source>
        <dbReference type="EMBL" id="BAF23778.1"/>
    </source>
</evidence>
<dbReference type="EMBL" id="AP008214">
    <property type="protein sequence ID" value="BAF23778.1"/>
    <property type="molecule type" value="Genomic_DNA"/>
</dbReference>
<evidence type="ECO:0000313" key="2">
    <source>
        <dbReference type="Proteomes" id="UP000000763"/>
    </source>
</evidence>